<evidence type="ECO:0000256" key="1">
    <source>
        <dbReference type="SAM" id="MobiDB-lite"/>
    </source>
</evidence>
<feature type="region of interest" description="Disordered" evidence="1">
    <location>
        <begin position="77"/>
        <end position="107"/>
    </location>
</feature>
<reference evidence="2 3" key="1">
    <citation type="journal article" date="2024" name="Nat. Commun.">
        <title>Phylogenomics reveals the evolutionary origins of lichenization in chlorophyte algae.</title>
        <authorList>
            <person name="Puginier C."/>
            <person name="Libourel C."/>
            <person name="Otte J."/>
            <person name="Skaloud P."/>
            <person name="Haon M."/>
            <person name="Grisel S."/>
            <person name="Petersen M."/>
            <person name="Berrin J.G."/>
            <person name="Delaux P.M."/>
            <person name="Dal Grande F."/>
            <person name="Keller J."/>
        </authorList>
    </citation>
    <scope>NUCLEOTIDE SEQUENCE [LARGE SCALE GENOMIC DNA]</scope>
    <source>
        <strain evidence="2 3">SAG 2523</strain>
    </source>
</reference>
<organism evidence="2 3">
    <name type="scientific">Apatococcus fuscideae</name>
    <dbReference type="NCBI Taxonomy" id="2026836"/>
    <lineage>
        <taxon>Eukaryota</taxon>
        <taxon>Viridiplantae</taxon>
        <taxon>Chlorophyta</taxon>
        <taxon>core chlorophytes</taxon>
        <taxon>Trebouxiophyceae</taxon>
        <taxon>Chlorellales</taxon>
        <taxon>Chlorellaceae</taxon>
        <taxon>Apatococcus</taxon>
    </lineage>
</organism>
<feature type="region of interest" description="Disordered" evidence="1">
    <location>
        <begin position="299"/>
        <end position="348"/>
    </location>
</feature>
<feature type="region of interest" description="Disordered" evidence="1">
    <location>
        <begin position="26"/>
        <end position="63"/>
    </location>
</feature>
<dbReference type="AlphaFoldDB" id="A0AAW1SS76"/>
<gene>
    <name evidence="2" type="ORF">WJX84_004344</name>
</gene>
<accession>A0AAW1SS76</accession>
<feature type="region of interest" description="Disordered" evidence="1">
    <location>
        <begin position="192"/>
        <end position="224"/>
    </location>
</feature>
<feature type="compositionally biased region" description="Low complexity" evidence="1">
    <location>
        <begin position="197"/>
        <end position="215"/>
    </location>
</feature>
<protein>
    <submittedName>
        <fullName evidence="2">Uncharacterized protein</fullName>
    </submittedName>
</protein>
<sequence>MNIGRKRRFLPEELSSIDAITRAVKRLHTSSPSVSSLAESTQAQSSGSMHAQSGLQETSMTQEADSMGALALEVDQPAVETQSRPPRHRNDSPLPPSPCGSLSRHLASRAARWRSQNRLRRHEVDMAQVAIARLVGRQQMGDEDAAASARLELLNALDDLDMGPQPAASSTPSRLPRRLNLPRNSSVTFIPNPLTQFPSGPASPFSPLAPSSSGGQPPRPLTHSMSGLAAADIKRPSSGHYPLPHSALDRLPGLPERRQSLRRVPQHEGAEEPELMTAARQKGFGEDCSAGSSRFFRASGTDPGRSKGDAARVVDQSGGPQMPGTPDRICSEDGSPAQPQAEGGVEGSGRAYDTVYEEANHLLRNLHFERIRRTKRSWQWDL</sequence>
<comment type="caution">
    <text evidence="2">The sequence shown here is derived from an EMBL/GenBank/DDBJ whole genome shotgun (WGS) entry which is preliminary data.</text>
</comment>
<feature type="compositionally biased region" description="Polar residues" evidence="1">
    <location>
        <begin position="29"/>
        <end position="63"/>
    </location>
</feature>
<proteinExistence type="predicted"/>
<keyword evidence="3" id="KW-1185">Reference proteome</keyword>
<dbReference type="Proteomes" id="UP001485043">
    <property type="component" value="Unassembled WGS sequence"/>
</dbReference>
<evidence type="ECO:0000313" key="3">
    <source>
        <dbReference type="Proteomes" id="UP001485043"/>
    </source>
</evidence>
<evidence type="ECO:0000313" key="2">
    <source>
        <dbReference type="EMBL" id="KAK9856090.1"/>
    </source>
</evidence>
<feature type="region of interest" description="Disordered" evidence="1">
    <location>
        <begin position="161"/>
        <end position="180"/>
    </location>
</feature>
<dbReference type="EMBL" id="JALJOV010001033">
    <property type="protein sequence ID" value="KAK9856090.1"/>
    <property type="molecule type" value="Genomic_DNA"/>
</dbReference>
<name>A0AAW1SS76_9CHLO</name>